<reference evidence="1 2" key="1">
    <citation type="journal article" date="2015" name="Genome Announc.">
        <title>Complete Genome Sequence of Mycoplasma meleagridis, a Possible Emerging Pathogen in Chickens.</title>
        <authorList>
            <person name="Abolnik C."/>
        </authorList>
    </citation>
    <scope>NUCLEOTIDE SEQUENCE [LARGE SCALE GENOMIC DNA]</scope>
    <source>
        <strain evidence="1 2">B2096 8B</strain>
    </source>
</reference>
<accession>A0A0D5ZJV2</accession>
<gene>
    <name evidence="1" type="ORF">VO56_02230</name>
</gene>
<dbReference type="Proteomes" id="UP000032722">
    <property type="component" value="Chromosome"/>
</dbReference>
<dbReference type="EMBL" id="CP011021">
    <property type="protein sequence ID" value="AKA50051.1"/>
    <property type="molecule type" value="Genomic_DNA"/>
</dbReference>
<organism evidence="2">
    <name type="scientific">Mycoplasmopsis gallinacea</name>
    <dbReference type="NCBI Taxonomy" id="29556"/>
    <lineage>
        <taxon>Bacteria</taxon>
        <taxon>Bacillati</taxon>
        <taxon>Mycoplasmatota</taxon>
        <taxon>Mycoplasmoidales</taxon>
        <taxon>Metamycoplasmataceae</taxon>
        <taxon>Mycoplasmopsis</taxon>
    </lineage>
</organism>
<dbReference type="AlphaFoldDB" id="A0A0D5ZJV2"/>
<sequence length="158" mass="18861">MIKGIKRWFYTNALYKKNECLKDFYSNFEKKLAETKDYCSMCRNSQITLKDLKNRFKKLKKIQQRKIIYKYLEKIEVPCDVETIFEICKGLLANEKQVIEKLIVMKAHKDNVEIAKYLPKLDRDIIVELESFIDKFTKLNHKTQDLKTELGTQLKKGK</sequence>
<dbReference type="KEGG" id="mgb:VO56_02230"/>
<evidence type="ECO:0000313" key="1">
    <source>
        <dbReference type="EMBL" id="AKA50051.1"/>
    </source>
</evidence>
<dbReference type="HOGENOM" id="CLU_1667454_0_0_14"/>
<dbReference type="PATRIC" id="fig|29556.3.peg.441"/>
<evidence type="ECO:0000313" key="2">
    <source>
        <dbReference type="Proteomes" id="UP000032722"/>
    </source>
</evidence>
<name>A0A0D5ZJV2_9BACT</name>
<protein>
    <submittedName>
        <fullName evidence="1">Uncharacterized protein</fullName>
    </submittedName>
</protein>
<proteinExistence type="predicted"/>